<dbReference type="InterPro" id="IPR011006">
    <property type="entry name" value="CheY-like_superfamily"/>
</dbReference>
<dbReference type="SUPFAM" id="SSF52172">
    <property type="entry name" value="CheY-like"/>
    <property type="match status" value="1"/>
</dbReference>
<feature type="domain" description="PAC" evidence="11">
    <location>
        <begin position="472"/>
        <end position="524"/>
    </location>
</feature>
<dbReference type="InterPro" id="IPR000700">
    <property type="entry name" value="PAS-assoc_C"/>
</dbReference>
<dbReference type="Gene3D" id="1.10.287.130">
    <property type="match status" value="1"/>
</dbReference>
<feature type="domain" description="PAC" evidence="11">
    <location>
        <begin position="222"/>
        <end position="274"/>
    </location>
</feature>
<protein>
    <recommendedName>
        <fullName evidence="2">histidine kinase</fullName>
        <ecNumber evidence="2">2.7.13.3</ecNumber>
    </recommendedName>
</protein>
<dbReference type="Pfam" id="PF02518">
    <property type="entry name" value="HATPase_c"/>
    <property type="match status" value="1"/>
</dbReference>
<dbReference type="InterPro" id="IPR003594">
    <property type="entry name" value="HATPase_dom"/>
</dbReference>
<sequence length="795" mass="89198">MARILIVDDEKAIRQLVSAALHDFGHQCADAADAAAARVLLEEHPFDLVISDVNMPEESGLDFIAHVIQTYPDTATLILSVLDTPAVTQRAIDLGIYGYVVKPFDFASLRIAVDGALKRRALEIANRRYRQNLEQLVEERTRQLRAQQRDYEILLKTLPCIVYTGRKDWSVCFLSDQFEAVTGYPREVFLSGKKRWNECILPEDFSAAVEAVKKAMTNDGAFLREYRIRDGQGRVRWIQDRGRIVFDENGAVDHVCGVLFDITERREAREALKQAKEEWERTFDAVPALIDVTDKDFRIRKVNEAFARRVGMPREHIIGRFCYEILRGLPEKCPQCPYGEGGPPSRFLDREVYNAHLGAYFRVTSTPYYNSDGSPAGCISVSHDITALKKAEEDARSAHRELEQLIAAIPSVLIGLDAQGRIVRWNATAENVFGLRALKVLGKPLESVPIEWQRDRLEAAMTSCRQKRKPQRVDDLRYTRPDGQPGFLGLTLNPVDMGLRQEMGILIMGADITQRKLLEAQLAQAQKLESIGQLAAGIAHEINTPVQFIGDNTRFLQEAFRDLEDLLEKYRELLDLARQVDGLSEAVRAVEETADAVDLEYLTAEIPKAVAQTLEGVHRVAKIVLAMKEFSHPGQEEKVPTDINKALENTLTVARNEWKYTADVIADFDPQLPLVPCIPGEINQVFLNIIVNAAHAIKEALNGQPDAKGTITVKTRAEDDWCEIRIQDTGTGIPEKIRHRIFDPFFTTKEVGKGTGQGLAIAHAVVVEKHKGHLGFESEEGKGTTFIIRLPLESP</sequence>
<dbReference type="InterPro" id="IPR052162">
    <property type="entry name" value="Sensor_kinase/Photoreceptor"/>
</dbReference>
<dbReference type="SUPFAM" id="SSF47384">
    <property type="entry name" value="Homodimeric domain of signal transducing histidine kinase"/>
    <property type="match status" value="1"/>
</dbReference>
<dbReference type="SMART" id="SM00448">
    <property type="entry name" value="REC"/>
    <property type="match status" value="1"/>
</dbReference>
<dbReference type="PROSITE" id="PS50109">
    <property type="entry name" value="HIS_KIN"/>
    <property type="match status" value="1"/>
</dbReference>
<comment type="caution">
    <text evidence="12">The sequence shown here is derived from an EMBL/GenBank/DDBJ whole genome shotgun (WGS) entry which is preliminary data.</text>
</comment>
<feature type="domain" description="PAS" evidence="10">
    <location>
        <begin position="398"/>
        <end position="443"/>
    </location>
</feature>
<evidence type="ECO:0000256" key="5">
    <source>
        <dbReference type="ARBA" id="ARBA00022777"/>
    </source>
</evidence>
<evidence type="ECO:0000259" key="8">
    <source>
        <dbReference type="PROSITE" id="PS50109"/>
    </source>
</evidence>
<dbReference type="InterPro" id="IPR003661">
    <property type="entry name" value="HisK_dim/P_dom"/>
</dbReference>
<organism evidence="12">
    <name type="scientific">Desulfacinum infernum</name>
    <dbReference type="NCBI Taxonomy" id="35837"/>
    <lineage>
        <taxon>Bacteria</taxon>
        <taxon>Pseudomonadati</taxon>
        <taxon>Thermodesulfobacteriota</taxon>
        <taxon>Syntrophobacteria</taxon>
        <taxon>Syntrophobacterales</taxon>
        <taxon>Syntrophobacteraceae</taxon>
        <taxon>Desulfacinum</taxon>
    </lineage>
</organism>
<feature type="domain" description="PAS" evidence="10">
    <location>
        <begin position="275"/>
        <end position="320"/>
    </location>
</feature>
<dbReference type="Gene3D" id="3.30.565.10">
    <property type="entry name" value="Histidine kinase-like ATPase, C-terminal domain"/>
    <property type="match status" value="1"/>
</dbReference>
<keyword evidence="4" id="KW-0808">Transferase</keyword>
<dbReference type="SMART" id="SM00086">
    <property type="entry name" value="PAC"/>
    <property type="match status" value="3"/>
</dbReference>
<feature type="domain" description="Response regulatory" evidence="9">
    <location>
        <begin position="3"/>
        <end position="117"/>
    </location>
</feature>
<evidence type="ECO:0000256" key="3">
    <source>
        <dbReference type="ARBA" id="ARBA00022553"/>
    </source>
</evidence>
<dbReference type="Pfam" id="PF08448">
    <property type="entry name" value="PAS_4"/>
    <property type="match status" value="2"/>
</dbReference>
<evidence type="ECO:0000256" key="1">
    <source>
        <dbReference type="ARBA" id="ARBA00000085"/>
    </source>
</evidence>
<keyword evidence="7" id="KW-0175">Coiled coil</keyword>
<dbReference type="InterPro" id="IPR013655">
    <property type="entry name" value="PAS_fold_3"/>
</dbReference>
<dbReference type="CDD" id="cd00082">
    <property type="entry name" value="HisKA"/>
    <property type="match status" value="1"/>
</dbReference>
<dbReference type="InterPro" id="IPR013656">
    <property type="entry name" value="PAS_4"/>
</dbReference>
<feature type="coiled-coil region" evidence="7">
    <location>
        <begin position="553"/>
        <end position="593"/>
    </location>
</feature>
<evidence type="ECO:0000259" key="10">
    <source>
        <dbReference type="PROSITE" id="PS50112"/>
    </source>
</evidence>
<name>A0A832A661_9BACT</name>
<evidence type="ECO:0000256" key="2">
    <source>
        <dbReference type="ARBA" id="ARBA00012438"/>
    </source>
</evidence>
<dbReference type="NCBIfam" id="TIGR00229">
    <property type="entry name" value="sensory_box"/>
    <property type="match status" value="3"/>
</dbReference>
<evidence type="ECO:0000259" key="11">
    <source>
        <dbReference type="PROSITE" id="PS50113"/>
    </source>
</evidence>
<dbReference type="EC" id="2.7.13.3" evidence="2"/>
<dbReference type="Pfam" id="PF00072">
    <property type="entry name" value="Response_reg"/>
    <property type="match status" value="1"/>
</dbReference>
<evidence type="ECO:0000256" key="4">
    <source>
        <dbReference type="ARBA" id="ARBA00022679"/>
    </source>
</evidence>
<dbReference type="SUPFAM" id="SSF55785">
    <property type="entry name" value="PYP-like sensor domain (PAS domain)"/>
    <property type="match status" value="3"/>
</dbReference>
<reference evidence="12" key="1">
    <citation type="journal article" date="2020" name="mSystems">
        <title>Genome- and Community-Level Interaction Insights into Carbon Utilization and Element Cycling Functions of Hydrothermarchaeota in Hydrothermal Sediment.</title>
        <authorList>
            <person name="Zhou Z."/>
            <person name="Liu Y."/>
            <person name="Xu W."/>
            <person name="Pan J."/>
            <person name="Luo Z.H."/>
            <person name="Li M."/>
        </authorList>
    </citation>
    <scope>NUCLEOTIDE SEQUENCE [LARGE SCALE GENOMIC DNA]</scope>
    <source>
        <strain evidence="12">SpSt-456</strain>
    </source>
</reference>
<dbReference type="PANTHER" id="PTHR43304">
    <property type="entry name" value="PHYTOCHROME-LIKE PROTEIN CPH1"/>
    <property type="match status" value="1"/>
</dbReference>
<dbReference type="InterPro" id="IPR035965">
    <property type="entry name" value="PAS-like_dom_sf"/>
</dbReference>
<evidence type="ECO:0000256" key="6">
    <source>
        <dbReference type="PROSITE-ProRule" id="PRU00169"/>
    </source>
</evidence>
<keyword evidence="3 6" id="KW-0597">Phosphoprotein</keyword>
<dbReference type="InterPro" id="IPR004358">
    <property type="entry name" value="Sig_transdc_His_kin-like_C"/>
</dbReference>
<dbReference type="InterPro" id="IPR005467">
    <property type="entry name" value="His_kinase_dom"/>
</dbReference>
<evidence type="ECO:0000259" key="9">
    <source>
        <dbReference type="PROSITE" id="PS50110"/>
    </source>
</evidence>
<dbReference type="EMBL" id="DSTK01000039">
    <property type="protein sequence ID" value="HFK98412.1"/>
    <property type="molecule type" value="Genomic_DNA"/>
</dbReference>
<feature type="domain" description="Histidine kinase" evidence="8">
    <location>
        <begin position="537"/>
        <end position="794"/>
    </location>
</feature>
<dbReference type="Pfam" id="PF08447">
    <property type="entry name" value="PAS_3"/>
    <property type="match status" value="1"/>
</dbReference>
<dbReference type="InterPro" id="IPR036097">
    <property type="entry name" value="HisK_dim/P_sf"/>
</dbReference>
<evidence type="ECO:0000256" key="7">
    <source>
        <dbReference type="SAM" id="Coils"/>
    </source>
</evidence>
<dbReference type="InterPro" id="IPR001610">
    <property type="entry name" value="PAC"/>
</dbReference>
<dbReference type="PROSITE" id="PS50112">
    <property type="entry name" value="PAS"/>
    <property type="match status" value="3"/>
</dbReference>
<dbReference type="PROSITE" id="PS50110">
    <property type="entry name" value="RESPONSE_REGULATORY"/>
    <property type="match status" value="1"/>
</dbReference>
<dbReference type="InterPro" id="IPR000014">
    <property type="entry name" value="PAS"/>
</dbReference>
<proteinExistence type="predicted"/>
<dbReference type="AlphaFoldDB" id="A0A832A661"/>
<feature type="domain" description="PAS" evidence="10">
    <location>
        <begin position="147"/>
        <end position="219"/>
    </location>
</feature>
<dbReference type="CDD" id="cd00130">
    <property type="entry name" value="PAS"/>
    <property type="match status" value="3"/>
</dbReference>
<keyword evidence="5" id="KW-0418">Kinase</keyword>
<comment type="catalytic activity">
    <reaction evidence="1">
        <text>ATP + protein L-histidine = ADP + protein N-phospho-L-histidine.</text>
        <dbReference type="EC" id="2.7.13.3"/>
    </reaction>
</comment>
<dbReference type="PANTHER" id="PTHR43304:SF1">
    <property type="entry name" value="PAC DOMAIN-CONTAINING PROTEIN"/>
    <property type="match status" value="1"/>
</dbReference>
<dbReference type="Gene3D" id="3.30.450.20">
    <property type="entry name" value="PAS domain"/>
    <property type="match status" value="3"/>
</dbReference>
<dbReference type="GO" id="GO:0000155">
    <property type="term" value="F:phosphorelay sensor kinase activity"/>
    <property type="evidence" value="ECO:0007669"/>
    <property type="project" value="InterPro"/>
</dbReference>
<feature type="modified residue" description="4-aspartylphosphate" evidence="6">
    <location>
        <position position="52"/>
    </location>
</feature>
<dbReference type="PROSITE" id="PS50113">
    <property type="entry name" value="PAC"/>
    <property type="match status" value="3"/>
</dbReference>
<dbReference type="SMART" id="SM00091">
    <property type="entry name" value="PAS"/>
    <property type="match status" value="3"/>
</dbReference>
<dbReference type="PRINTS" id="PR00344">
    <property type="entry name" value="BCTRLSENSOR"/>
</dbReference>
<gene>
    <name evidence="12" type="ORF">ENS06_13955</name>
</gene>
<dbReference type="InterPro" id="IPR001789">
    <property type="entry name" value="Sig_transdc_resp-reg_receiver"/>
</dbReference>
<accession>A0A832A661</accession>
<feature type="coiled-coil region" evidence="7">
    <location>
        <begin position="119"/>
        <end position="150"/>
    </location>
</feature>
<dbReference type="SMART" id="SM00387">
    <property type="entry name" value="HATPase_c"/>
    <property type="match status" value="1"/>
</dbReference>
<dbReference type="InterPro" id="IPR036890">
    <property type="entry name" value="HATPase_C_sf"/>
</dbReference>
<evidence type="ECO:0000313" key="12">
    <source>
        <dbReference type="EMBL" id="HFK98412.1"/>
    </source>
</evidence>
<dbReference type="SUPFAM" id="SSF55874">
    <property type="entry name" value="ATPase domain of HSP90 chaperone/DNA topoisomerase II/histidine kinase"/>
    <property type="match status" value="1"/>
</dbReference>
<feature type="domain" description="PAC" evidence="11">
    <location>
        <begin position="346"/>
        <end position="397"/>
    </location>
</feature>
<dbReference type="Gene3D" id="3.40.50.2300">
    <property type="match status" value="1"/>
</dbReference>